<reference evidence="1" key="2">
    <citation type="journal article" date="2015" name="Data Brief">
        <title>Shoot transcriptome of the giant reed, Arundo donax.</title>
        <authorList>
            <person name="Barrero R.A."/>
            <person name="Guerrero F.D."/>
            <person name="Moolhuijzen P."/>
            <person name="Goolsby J.A."/>
            <person name="Tidwell J."/>
            <person name="Bellgard S.E."/>
            <person name="Bellgard M.I."/>
        </authorList>
    </citation>
    <scope>NUCLEOTIDE SEQUENCE</scope>
    <source>
        <tissue evidence="1">Shoot tissue taken approximately 20 cm above the soil surface</tissue>
    </source>
</reference>
<organism evidence="1">
    <name type="scientific">Arundo donax</name>
    <name type="common">Giant reed</name>
    <name type="synonym">Donax arundinaceus</name>
    <dbReference type="NCBI Taxonomy" id="35708"/>
    <lineage>
        <taxon>Eukaryota</taxon>
        <taxon>Viridiplantae</taxon>
        <taxon>Streptophyta</taxon>
        <taxon>Embryophyta</taxon>
        <taxon>Tracheophyta</taxon>
        <taxon>Spermatophyta</taxon>
        <taxon>Magnoliopsida</taxon>
        <taxon>Liliopsida</taxon>
        <taxon>Poales</taxon>
        <taxon>Poaceae</taxon>
        <taxon>PACMAD clade</taxon>
        <taxon>Arundinoideae</taxon>
        <taxon>Arundineae</taxon>
        <taxon>Arundo</taxon>
    </lineage>
</organism>
<name>A0A0A9CNW1_ARUDO</name>
<dbReference type="AlphaFoldDB" id="A0A0A9CNW1"/>
<evidence type="ECO:0000313" key="1">
    <source>
        <dbReference type="EMBL" id="JAD77296.1"/>
    </source>
</evidence>
<accession>A0A0A9CNW1</accession>
<proteinExistence type="predicted"/>
<dbReference type="EMBL" id="GBRH01220599">
    <property type="protein sequence ID" value="JAD77296.1"/>
    <property type="molecule type" value="Transcribed_RNA"/>
</dbReference>
<protein>
    <submittedName>
        <fullName evidence="1">Uncharacterized protein</fullName>
    </submittedName>
</protein>
<sequence length="36" mass="3816">MALSSPQRIALIVAFFGLLAFVLGVIAENKKVGPFP</sequence>
<reference evidence="1" key="1">
    <citation type="submission" date="2014-09" db="EMBL/GenBank/DDBJ databases">
        <authorList>
            <person name="Magalhaes I.L.F."/>
            <person name="Oliveira U."/>
            <person name="Santos F.R."/>
            <person name="Vidigal T.H.D.A."/>
            <person name="Brescovit A.D."/>
            <person name="Santos A.J."/>
        </authorList>
    </citation>
    <scope>NUCLEOTIDE SEQUENCE</scope>
    <source>
        <tissue evidence="1">Shoot tissue taken approximately 20 cm above the soil surface</tissue>
    </source>
</reference>